<dbReference type="SUPFAM" id="SSF51161">
    <property type="entry name" value="Trimeric LpxA-like enzymes"/>
    <property type="match status" value="1"/>
</dbReference>
<evidence type="ECO:0000313" key="3">
    <source>
        <dbReference type="EMBL" id="AVP87693.1"/>
    </source>
</evidence>
<accession>A0A2P1P8V0</accession>
<feature type="domain" description="Tetrahydrodipicolinate-N-succinyltransferase chain A" evidence="2">
    <location>
        <begin position="8"/>
        <end position="71"/>
    </location>
</feature>
<evidence type="ECO:0000259" key="2">
    <source>
        <dbReference type="Pfam" id="PF14805"/>
    </source>
</evidence>
<dbReference type="CDD" id="cd03350">
    <property type="entry name" value="LbH_THP_succinylT"/>
    <property type="match status" value="1"/>
</dbReference>
<dbReference type="OrthoDB" id="9775362at2"/>
<dbReference type="Gene3D" id="1.10.166.10">
    <property type="entry name" value="Tetrahydrodipicolinate-N-succinyltransferase, N-terminal domain"/>
    <property type="match status" value="1"/>
</dbReference>
<dbReference type="InterPro" id="IPR001451">
    <property type="entry name" value="Hexapep"/>
</dbReference>
<dbReference type="RefSeq" id="WP_106874545.1">
    <property type="nucleotide sequence ID" value="NZ_CP027845.1"/>
</dbReference>
<dbReference type="Pfam" id="PF14602">
    <property type="entry name" value="Hexapep_2"/>
    <property type="match status" value="1"/>
</dbReference>
<dbReference type="NCBIfam" id="NF008808">
    <property type="entry name" value="PRK11830.1"/>
    <property type="match status" value="1"/>
</dbReference>
<comment type="similarity">
    <text evidence="1">Belongs to the transferase hexapeptide repeat family.</text>
</comment>
<dbReference type="PANTHER" id="PTHR43300:SF10">
    <property type="entry name" value="2,3,4,5-TETRAHYDROPYRIDINE-2,6-DICARBOXYLATE N-ACETYLTRANSFERASE"/>
    <property type="match status" value="1"/>
</dbReference>
<dbReference type="AlphaFoldDB" id="A0A2P1P8V0"/>
<dbReference type="Pfam" id="PF14805">
    <property type="entry name" value="THDPS_N_2"/>
    <property type="match status" value="1"/>
</dbReference>
<sequence length="276" mass="30087">MNQTQVVEKIEDLWKEKEAILQNYHAKTKALEFLKNIISMLNEGKIRACEKREGVWQTNVYVKQAILLLFKFADNKVFDSPFGKGYDKIDARFGESSPHEEFKNRNLRIVPGAIIRNGVFIGSKVIIMPSFVNIGVWIDDNSMIDSMATIGSCAQIGKSCHISSCVTIGGVLEPINANPVIVEDNCFIGAGSQISEGVVVGEGSVVGAGVILTSSTKIYDKETGEVLYGAVPPYSVVVPGIVPSNNSIISLISPIIIKKVTAQTRVKTSINQMLRP</sequence>
<reference evidence="3 4" key="1">
    <citation type="submission" date="2018-03" db="EMBL/GenBank/DDBJ databases">
        <title>A gene transfer event suggests a long-term partnership between eustigmatophyte algae and a novel lineage of endosymbiotic bacteria.</title>
        <authorList>
            <person name="Yurchenko T."/>
            <person name="Sevcikova T."/>
            <person name="Pribyl P."/>
            <person name="El Karkouri K."/>
            <person name="Klimes V."/>
            <person name="Amaral R."/>
            <person name="Zbrankova V."/>
            <person name="Kim E."/>
            <person name="Raoult D."/>
            <person name="Santos L.M.A."/>
            <person name="Elias M."/>
        </authorList>
    </citation>
    <scope>NUCLEOTIDE SEQUENCE [LARGE SCALE GENOMIC DNA]</scope>
    <source>
        <strain evidence="3">CCALA 838</strain>
    </source>
</reference>
<dbReference type="KEGG" id="ptc:phytr_7570"/>
<keyword evidence="4" id="KW-1185">Reference proteome</keyword>
<dbReference type="GO" id="GO:0016740">
    <property type="term" value="F:transferase activity"/>
    <property type="evidence" value="ECO:0007669"/>
    <property type="project" value="UniProtKB-KW"/>
</dbReference>
<dbReference type="PANTHER" id="PTHR43300">
    <property type="entry name" value="ACETYLTRANSFERASE"/>
    <property type="match status" value="1"/>
</dbReference>
<dbReference type="InterPro" id="IPR011004">
    <property type="entry name" value="Trimer_LpxA-like_sf"/>
</dbReference>
<dbReference type="InterPro" id="IPR023180">
    <property type="entry name" value="THP_succinylTrfase_dom1"/>
</dbReference>
<evidence type="ECO:0000313" key="4">
    <source>
        <dbReference type="Proteomes" id="UP000241762"/>
    </source>
</evidence>
<proteinExistence type="inferred from homology"/>
<dbReference type="EMBL" id="CP027845">
    <property type="protein sequence ID" value="AVP87693.1"/>
    <property type="molecule type" value="Genomic_DNA"/>
</dbReference>
<dbReference type="Proteomes" id="UP000241762">
    <property type="component" value="Chromosome"/>
</dbReference>
<name>A0A2P1P8V0_9RICK</name>
<dbReference type="InterPro" id="IPR037133">
    <property type="entry name" value="THP_succinylTrfase_N_sf"/>
</dbReference>
<dbReference type="InterPro" id="IPR050179">
    <property type="entry name" value="Trans_hexapeptide_repeat"/>
</dbReference>
<organism evidence="3 4">
    <name type="scientific">Candidatus Phycorickettsia trachydisci</name>
    <dbReference type="NCBI Taxonomy" id="2115978"/>
    <lineage>
        <taxon>Bacteria</taxon>
        <taxon>Pseudomonadati</taxon>
        <taxon>Pseudomonadota</taxon>
        <taxon>Alphaproteobacteria</taxon>
        <taxon>Rickettsiales</taxon>
        <taxon>Rickettsiaceae</taxon>
        <taxon>Candidatus Phycorickettsia</taxon>
    </lineage>
</organism>
<keyword evidence="3" id="KW-0808">Transferase</keyword>
<dbReference type="Gene3D" id="2.160.10.10">
    <property type="entry name" value="Hexapeptide repeat proteins"/>
    <property type="match status" value="1"/>
</dbReference>
<evidence type="ECO:0000256" key="1">
    <source>
        <dbReference type="ARBA" id="ARBA00007274"/>
    </source>
</evidence>
<protein>
    <submittedName>
        <fullName evidence="3">2,3,4,5-tetrahydropyridine-2,6-carboxylate N-succinyltransferase</fullName>
    </submittedName>
</protein>
<gene>
    <name evidence="3" type="ORF">phytr_7570</name>
</gene>